<keyword evidence="2" id="KW-1185">Reference proteome</keyword>
<gene>
    <name evidence="1" type="ORF">SMRZ_LOCUS4587</name>
</gene>
<reference evidence="1 2" key="1">
    <citation type="submission" date="2018-11" db="EMBL/GenBank/DDBJ databases">
        <authorList>
            <consortium name="Pathogen Informatics"/>
        </authorList>
    </citation>
    <scope>NUCLEOTIDE SEQUENCE [LARGE SCALE GENOMIC DNA]</scope>
    <source>
        <strain evidence="1 2">Zambia</strain>
    </source>
</reference>
<dbReference type="Proteomes" id="UP000277204">
    <property type="component" value="Unassembled WGS sequence"/>
</dbReference>
<name>A0A183LLB2_9TREM</name>
<protein>
    <submittedName>
        <fullName evidence="1">Uncharacterized protein</fullName>
    </submittedName>
</protein>
<dbReference type="AlphaFoldDB" id="A0A183LLB2"/>
<organism evidence="1 2">
    <name type="scientific">Schistosoma margrebowiei</name>
    <dbReference type="NCBI Taxonomy" id="48269"/>
    <lineage>
        <taxon>Eukaryota</taxon>
        <taxon>Metazoa</taxon>
        <taxon>Spiralia</taxon>
        <taxon>Lophotrochozoa</taxon>
        <taxon>Platyhelminthes</taxon>
        <taxon>Trematoda</taxon>
        <taxon>Digenea</taxon>
        <taxon>Strigeidida</taxon>
        <taxon>Schistosomatoidea</taxon>
        <taxon>Schistosomatidae</taxon>
        <taxon>Schistosoma</taxon>
    </lineage>
</organism>
<proteinExistence type="predicted"/>
<dbReference type="EMBL" id="UZAI01001472">
    <property type="protein sequence ID" value="VDO62300.1"/>
    <property type="molecule type" value="Genomic_DNA"/>
</dbReference>
<evidence type="ECO:0000313" key="2">
    <source>
        <dbReference type="Proteomes" id="UP000277204"/>
    </source>
</evidence>
<accession>A0A183LLB2</accession>
<evidence type="ECO:0000313" key="1">
    <source>
        <dbReference type="EMBL" id="VDO62300.1"/>
    </source>
</evidence>
<sequence length="55" mass="6405">MAFQLNVIIDKSKFIITNNTEAFSKHSECLCSMFVKLDKIFKVSFFCFILLIMCC</sequence>